<feature type="compositionally biased region" description="Polar residues" evidence="1">
    <location>
        <begin position="858"/>
        <end position="867"/>
    </location>
</feature>
<feature type="region of interest" description="Disordered" evidence="1">
    <location>
        <begin position="845"/>
        <end position="867"/>
    </location>
</feature>
<organism evidence="2 3">
    <name type="scientific">Dendroctonus ponderosae</name>
    <name type="common">Mountain pine beetle</name>
    <dbReference type="NCBI Taxonomy" id="77166"/>
    <lineage>
        <taxon>Eukaryota</taxon>
        <taxon>Metazoa</taxon>
        <taxon>Ecdysozoa</taxon>
        <taxon>Arthropoda</taxon>
        <taxon>Hexapoda</taxon>
        <taxon>Insecta</taxon>
        <taxon>Pterygota</taxon>
        <taxon>Neoptera</taxon>
        <taxon>Endopterygota</taxon>
        <taxon>Coleoptera</taxon>
        <taxon>Polyphaga</taxon>
        <taxon>Cucujiformia</taxon>
        <taxon>Curculionidae</taxon>
        <taxon>Scolytinae</taxon>
        <taxon>Dendroctonus</taxon>
    </lineage>
</organism>
<feature type="region of interest" description="Disordered" evidence="1">
    <location>
        <begin position="19"/>
        <end position="43"/>
    </location>
</feature>
<reference evidence="3" key="1">
    <citation type="journal article" date="2013" name="Genome Biol.">
        <title>Draft genome of the mountain pine beetle, Dendroctonus ponderosae Hopkins, a major forest pest.</title>
        <authorList>
            <person name="Keeling C.I."/>
            <person name="Yuen M.M."/>
            <person name="Liao N.Y."/>
            <person name="Docking T.R."/>
            <person name="Chan S.K."/>
            <person name="Taylor G.A."/>
            <person name="Palmquist D.L."/>
            <person name="Jackman S.D."/>
            <person name="Nguyen A."/>
            <person name="Li M."/>
            <person name="Henderson H."/>
            <person name="Janes J.K."/>
            <person name="Zhao Y."/>
            <person name="Pandoh P."/>
            <person name="Moore R."/>
            <person name="Sperling F.A."/>
            <person name="Huber D.P."/>
            <person name="Birol I."/>
            <person name="Jones S.J."/>
            <person name="Bohlmann J."/>
        </authorList>
    </citation>
    <scope>NUCLEOTIDE SEQUENCE</scope>
</reference>
<reference evidence="2" key="2">
    <citation type="submission" date="2024-08" db="UniProtKB">
        <authorList>
            <consortium name="EnsemblMetazoa"/>
        </authorList>
    </citation>
    <scope>IDENTIFICATION</scope>
</reference>
<feature type="compositionally biased region" description="Acidic residues" evidence="1">
    <location>
        <begin position="19"/>
        <end position="29"/>
    </location>
</feature>
<feature type="compositionally biased region" description="Low complexity" evidence="1">
    <location>
        <begin position="737"/>
        <end position="747"/>
    </location>
</feature>
<sequence length="1340" mass="152090">MSSRSHSVKSVFDPQSFLDDIDDLDYEPDGVEKPLEEVPAPDQNGRDLILESYHNSETQNFNFQPLVFPKSASSIQSFRDFDYKHLDVDIDQNSFRTHYNSYVSNSERSYHLDSSDDEESTVPFSNSSFQVSDLYYSYDATTKSDHYNNMENYPDETAASAKSISHTSSNSVGRDDNLTMSRVEENFSLLSNKPDIPVSKPTPLNFTIQVTGERRRFLNKLTLKTIQNPWLDTIKSYLEDIILLKSTDNVIKFCPVEETEIGFPMFSSRSSKTSDVSSSSFSVFKVPLKRPPTRQKGIMQSSPACSITVNDPTAREDNFDIISLIASTNMEDDPVHETIFDNDVKSEASSVPSLPQQMPEAVNEDINKMNFVAAWLQTSSIPRVPQVYMGLCFNFFFNNNCHKVFCSNKHNLKCKINQLLSLPEDLFYVAYNYAKSNPIFFSKIFKEFASMFAIKGNKEELINMLDLFLNSNHPMLDRIVGVTTVIHSLKFTDLNTFENAVEYIMCRVDRSKCVNLDSALLETIISANDFPSHWSLIRKLIERGEKIPKKMAQRFVAHLMKPPVNNGMCKEVYEYIKKYQCIDLLTVHFSIREPFLKLCTRESSEEHQDDVSATTTNTAFKGSQENIIANGNRIGAESSNGLACVFQPIPSQESETFEGEQENMAKSVQSANFIPPEDVDFSDLNEKNRRSSPTGFREIHQSPSSTGTAANHPVQDQPQSFILNSQRYRVDRKRKNSGSSSEGNSKEQIGTKQLNPGYPLTTTYNKEGLQYDPTNDYRPRPPKIKVTQDLSRKGTPTFPTIGAYVDQPVEITVGQNHISGLQKNVSNIGSIETTDASHALEAEANADDSFVPLRPEPNSLTGDTNSKFGSARVQEANCFAENLVSISVDTHYGSSKITDHPRFGHLYFQPSYNINVSLHNFYLAEIDNIDIDEDDVLALNDCVKTGDGERFLALCCKYQGPSTIQNFISMTLAHLKGMNQMIARKYQSLLTSIENTKPDFYKCVFFRVILEVITMNILFILEARNMFVDVQYLLAKFSDWDSLVTSRLFITNTNASMSIMGRYLFLAKLLVHCKPELAYEILDCPTFKFLDENYTWPYHPANPIPEIFNSDLHARNLVIEQLLKTGYRLNIVCVIQLYKKALKRKGGIWLFDVKPFIEPMVTSVINNGKPGQLKQIFAEIDMFCNHLQKLTLRAFLISIYSFLKKTDCFKLFEICVARDVYNQITNGDALEHLIEIKTIMLPCEIELIILYYFYQLREIRNLPPGSEPLTFNITLPGTNLNCKYLPVLNVNRSVKQIVENIKSVVQSKCSIEAKQVNSNVVVIEKNDLIQFLENAQGCGM</sequence>
<protein>
    <submittedName>
        <fullName evidence="2">Uncharacterized protein</fullName>
    </submittedName>
</protein>
<evidence type="ECO:0000313" key="2">
    <source>
        <dbReference type="EnsemblMetazoa" id="XP_019761250.1"/>
    </source>
</evidence>
<feature type="compositionally biased region" description="Polar residues" evidence="1">
    <location>
        <begin position="701"/>
        <end position="727"/>
    </location>
</feature>
<evidence type="ECO:0000313" key="3">
    <source>
        <dbReference type="Proteomes" id="UP000019118"/>
    </source>
</evidence>
<accession>A0AAR5PJN8</accession>
<feature type="region of interest" description="Disordered" evidence="1">
    <location>
        <begin position="158"/>
        <end position="177"/>
    </location>
</feature>
<name>A0AAR5PJN8_DENPD</name>
<proteinExistence type="predicted"/>
<feature type="region of interest" description="Disordered" evidence="1">
    <location>
        <begin position="653"/>
        <end position="784"/>
    </location>
</feature>
<keyword evidence="3" id="KW-1185">Reference proteome</keyword>
<evidence type="ECO:0000256" key="1">
    <source>
        <dbReference type="SAM" id="MobiDB-lite"/>
    </source>
</evidence>
<feature type="compositionally biased region" description="Polar residues" evidence="1">
    <location>
        <begin position="160"/>
        <end position="172"/>
    </location>
</feature>
<feature type="compositionally biased region" description="Polar residues" evidence="1">
    <location>
        <begin position="748"/>
        <end position="765"/>
    </location>
</feature>
<dbReference type="EnsemblMetazoa" id="XM_019905691.1">
    <property type="protein sequence ID" value="XP_019761250.1"/>
    <property type="gene ID" value="LOC109538449"/>
</dbReference>
<dbReference type="Proteomes" id="UP000019118">
    <property type="component" value="Unassembled WGS sequence"/>
</dbReference>